<feature type="domain" description="PAC" evidence="1">
    <location>
        <begin position="1"/>
        <end position="16"/>
    </location>
</feature>
<protein>
    <submittedName>
        <fullName evidence="3">Diguanylate cyclase DosC</fullName>
        <ecNumber evidence="3">2.7.7.65</ecNumber>
    </submittedName>
</protein>
<dbReference type="PANTHER" id="PTHR45138">
    <property type="entry name" value="REGULATORY COMPONENTS OF SENSORY TRANSDUCTION SYSTEM"/>
    <property type="match status" value="1"/>
</dbReference>
<dbReference type="GO" id="GO:0006355">
    <property type="term" value="P:regulation of DNA-templated transcription"/>
    <property type="evidence" value="ECO:0007669"/>
    <property type="project" value="InterPro"/>
</dbReference>
<comment type="caution">
    <text evidence="3">The sequence shown here is derived from an EMBL/GenBank/DDBJ whole genome shotgun (WGS) entry which is preliminary data.</text>
</comment>
<feature type="domain" description="GGDEF" evidence="2">
    <location>
        <begin position="171"/>
        <end position="308"/>
    </location>
</feature>
<dbReference type="InterPro" id="IPR000014">
    <property type="entry name" value="PAS"/>
</dbReference>
<dbReference type="GO" id="GO:0052621">
    <property type="term" value="F:diguanylate cyclase activity"/>
    <property type="evidence" value="ECO:0007669"/>
    <property type="project" value="UniProtKB-EC"/>
</dbReference>
<evidence type="ECO:0000259" key="1">
    <source>
        <dbReference type="PROSITE" id="PS50113"/>
    </source>
</evidence>
<dbReference type="AlphaFoldDB" id="A0A1J5PIK9"/>
<evidence type="ECO:0000259" key="2">
    <source>
        <dbReference type="PROSITE" id="PS50887"/>
    </source>
</evidence>
<dbReference type="FunFam" id="3.30.70.270:FF:000001">
    <property type="entry name" value="Diguanylate cyclase domain protein"/>
    <property type="match status" value="1"/>
</dbReference>
<dbReference type="SUPFAM" id="SSF55785">
    <property type="entry name" value="PYP-like sensor domain (PAS domain)"/>
    <property type="match status" value="1"/>
</dbReference>
<dbReference type="NCBIfam" id="TIGR00254">
    <property type="entry name" value="GGDEF"/>
    <property type="match status" value="1"/>
</dbReference>
<dbReference type="NCBIfam" id="TIGR00229">
    <property type="entry name" value="sensory_box"/>
    <property type="match status" value="1"/>
</dbReference>
<dbReference type="InterPro" id="IPR013767">
    <property type="entry name" value="PAS_fold"/>
</dbReference>
<sequence length="314" mass="35168">MQDITALKRLQQQLSEDEQRFRFLAEESPVPLVITRVSDAALLFSNKAADVLFRGSYAEHPGRSMRNLWVDAAACDQLVDRLQREGTVRGMEQQFRRFDGSVVWLLLSVTRGRYREDDALIFALKDITEAKERETELRTLAYTDVLTGIPNRRYFLARAALELRKAKRQGSPLSVLALDIDRFKQVNDRLGHQGGDAVIRCFAQTCMQQLRGEDVCGRLGGDEFAILLPETNRAVAFDVAQRLRLAIQEANCLSASSGAVATLTTSIGIAEHLPLSGEIDIDELLDHADQALYRAKQAGRNKVEIWTGQNPEPV</sequence>
<reference evidence="3" key="1">
    <citation type="submission" date="2016-10" db="EMBL/GenBank/DDBJ databases">
        <title>Sequence of Gallionella enrichment culture.</title>
        <authorList>
            <person name="Poehlein A."/>
            <person name="Muehling M."/>
            <person name="Daniel R."/>
        </authorList>
    </citation>
    <scope>NUCLEOTIDE SEQUENCE</scope>
</reference>
<dbReference type="InterPro" id="IPR050469">
    <property type="entry name" value="Diguanylate_Cyclase"/>
</dbReference>
<dbReference type="PANTHER" id="PTHR45138:SF9">
    <property type="entry name" value="DIGUANYLATE CYCLASE DGCM-RELATED"/>
    <property type="match status" value="1"/>
</dbReference>
<dbReference type="PROSITE" id="PS50113">
    <property type="entry name" value="PAC"/>
    <property type="match status" value="2"/>
</dbReference>
<dbReference type="Gene3D" id="3.30.450.20">
    <property type="entry name" value="PAS domain"/>
    <property type="match status" value="1"/>
</dbReference>
<proteinExistence type="predicted"/>
<dbReference type="SMART" id="SM00267">
    <property type="entry name" value="GGDEF"/>
    <property type="match status" value="1"/>
</dbReference>
<dbReference type="InterPro" id="IPR000700">
    <property type="entry name" value="PAS-assoc_C"/>
</dbReference>
<keyword evidence="3" id="KW-0548">Nucleotidyltransferase</keyword>
<dbReference type="Pfam" id="PF00989">
    <property type="entry name" value="PAS"/>
    <property type="match status" value="1"/>
</dbReference>
<dbReference type="Pfam" id="PF00990">
    <property type="entry name" value="GGDEF"/>
    <property type="match status" value="1"/>
</dbReference>
<name>A0A1J5PIK9_9ZZZZ</name>
<dbReference type="EC" id="2.7.7.65" evidence="3"/>
<keyword evidence="3" id="KW-0808">Transferase</keyword>
<dbReference type="EMBL" id="MLJW01003910">
    <property type="protein sequence ID" value="OIQ71026.1"/>
    <property type="molecule type" value="Genomic_DNA"/>
</dbReference>
<accession>A0A1J5PIK9</accession>
<evidence type="ECO:0000313" key="3">
    <source>
        <dbReference type="EMBL" id="OIQ71026.1"/>
    </source>
</evidence>
<dbReference type="PROSITE" id="PS50887">
    <property type="entry name" value="GGDEF"/>
    <property type="match status" value="1"/>
</dbReference>
<dbReference type="InterPro" id="IPR035965">
    <property type="entry name" value="PAS-like_dom_sf"/>
</dbReference>
<dbReference type="SUPFAM" id="SSF55073">
    <property type="entry name" value="Nucleotide cyclase"/>
    <property type="match status" value="1"/>
</dbReference>
<gene>
    <name evidence="3" type="primary">dosC_11</name>
    <name evidence="3" type="ORF">GALL_473580</name>
</gene>
<dbReference type="InterPro" id="IPR043128">
    <property type="entry name" value="Rev_trsase/Diguanyl_cyclase"/>
</dbReference>
<dbReference type="InterPro" id="IPR000160">
    <property type="entry name" value="GGDEF_dom"/>
</dbReference>
<feature type="domain" description="PAC" evidence="1">
    <location>
        <begin position="89"/>
        <end position="139"/>
    </location>
</feature>
<dbReference type="Gene3D" id="3.30.70.270">
    <property type="match status" value="1"/>
</dbReference>
<organism evidence="3">
    <name type="scientific">mine drainage metagenome</name>
    <dbReference type="NCBI Taxonomy" id="410659"/>
    <lineage>
        <taxon>unclassified sequences</taxon>
        <taxon>metagenomes</taxon>
        <taxon>ecological metagenomes</taxon>
    </lineage>
</organism>
<dbReference type="CDD" id="cd01949">
    <property type="entry name" value="GGDEF"/>
    <property type="match status" value="1"/>
</dbReference>
<dbReference type="InterPro" id="IPR029787">
    <property type="entry name" value="Nucleotide_cyclase"/>
</dbReference>